<dbReference type="Gene3D" id="1.10.8.60">
    <property type="match status" value="1"/>
</dbReference>
<dbReference type="GO" id="GO:0005524">
    <property type="term" value="F:ATP binding"/>
    <property type="evidence" value="ECO:0007669"/>
    <property type="project" value="UniProtKB-KW"/>
</dbReference>
<dbReference type="Proteomes" id="UP000653305">
    <property type="component" value="Unassembled WGS sequence"/>
</dbReference>
<dbReference type="GO" id="GO:0016042">
    <property type="term" value="P:lipid catabolic process"/>
    <property type="evidence" value="ECO:0007669"/>
    <property type="project" value="UniProtKB-KW"/>
</dbReference>
<dbReference type="GO" id="GO:0016788">
    <property type="term" value="F:hydrolase activity, acting on ester bonds"/>
    <property type="evidence" value="ECO:0007669"/>
    <property type="project" value="InterPro"/>
</dbReference>
<keyword evidence="8" id="KW-0378">Hydrolase</keyword>
<dbReference type="InterPro" id="IPR035669">
    <property type="entry name" value="SGNH_plant_lipase-like"/>
</dbReference>
<dbReference type="InterPro" id="IPR045085">
    <property type="entry name" value="HLD_clamp_pol_III_gamma_tau"/>
</dbReference>
<keyword evidence="11" id="KW-0442">Lipid degradation</keyword>
<evidence type="ECO:0000256" key="8">
    <source>
        <dbReference type="ARBA" id="ARBA00022801"/>
    </source>
</evidence>
<evidence type="ECO:0000256" key="2">
    <source>
        <dbReference type="ARBA" id="ARBA00006360"/>
    </source>
</evidence>
<feature type="signal peptide" evidence="13">
    <location>
        <begin position="1"/>
        <end position="26"/>
    </location>
</feature>
<keyword evidence="7" id="KW-0547">Nucleotide-binding</keyword>
<comment type="similarity">
    <text evidence="3">Belongs to the 'GDSL' lipolytic enzyme family.</text>
</comment>
<evidence type="ECO:0000313" key="15">
    <source>
        <dbReference type="Proteomes" id="UP000653305"/>
    </source>
</evidence>
<keyword evidence="15" id="KW-1185">Reference proteome</keyword>
<dbReference type="GO" id="GO:0005576">
    <property type="term" value="C:extracellular region"/>
    <property type="evidence" value="ECO:0007669"/>
    <property type="project" value="UniProtKB-SubCell"/>
</dbReference>
<evidence type="ECO:0000256" key="10">
    <source>
        <dbReference type="ARBA" id="ARBA00022840"/>
    </source>
</evidence>
<keyword evidence="5" id="KW-0479">Metal-binding</keyword>
<evidence type="ECO:0000256" key="5">
    <source>
        <dbReference type="ARBA" id="ARBA00022723"/>
    </source>
</evidence>
<evidence type="ECO:0000256" key="6">
    <source>
        <dbReference type="ARBA" id="ARBA00022729"/>
    </source>
</evidence>
<dbReference type="InterPro" id="IPR036514">
    <property type="entry name" value="SGNH_hydro_sf"/>
</dbReference>
<dbReference type="PANTHER" id="PTHR45650">
    <property type="entry name" value="GDSL-LIKE LIPASE/ACYLHYDROLASE-RELATED"/>
    <property type="match status" value="1"/>
</dbReference>
<evidence type="ECO:0000256" key="11">
    <source>
        <dbReference type="ARBA" id="ARBA00022963"/>
    </source>
</evidence>
<keyword evidence="12" id="KW-0443">Lipid metabolism</keyword>
<evidence type="ECO:0000256" key="3">
    <source>
        <dbReference type="ARBA" id="ARBA00008668"/>
    </source>
</evidence>
<evidence type="ECO:0000256" key="9">
    <source>
        <dbReference type="ARBA" id="ARBA00022833"/>
    </source>
</evidence>
<reference evidence="14" key="1">
    <citation type="submission" date="2020-07" db="EMBL/GenBank/DDBJ databases">
        <title>Ethylene signaling mediates host invasion by parasitic plants.</title>
        <authorList>
            <person name="Yoshida S."/>
        </authorList>
    </citation>
    <scope>NUCLEOTIDE SEQUENCE</scope>
    <source>
        <strain evidence="14">Okayama</strain>
    </source>
</reference>
<dbReference type="Gene3D" id="1.25.10.10">
    <property type="entry name" value="Leucine-rich Repeat Variant"/>
    <property type="match status" value="1"/>
</dbReference>
<dbReference type="Gene3D" id="3.40.50.1110">
    <property type="entry name" value="SGNH hydrolase"/>
    <property type="match status" value="1"/>
</dbReference>
<evidence type="ECO:0000256" key="12">
    <source>
        <dbReference type="ARBA" id="ARBA00023098"/>
    </source>
</evidence>
<dbReference type="InterPro" id="IPR051238">
    <property type="entry name" value="GDSL_esterase/lipase"/>
</dbReference>
<dbReference type="GO" id="GO:0046872">
    <property type="term" value="F:metal ion binding"/>
    <property type="evidence" value="ECO:0007669"/>
    <property type="project" value="UniProtKB-KW"/>
</dbReference>
<dbReference type="CDD" id="cd18137">
    <property type="entry name" value="HLD_clamp_pol_III_gamma_tau"/>
    <property type="match status" value="1"/>
</dbReference>
<dbReference type="Pfam" id="PF00657">
    <property type="entry name" value="Lipase_GDSL"/>
    <property type="match status" value="1"/>
</dbReference>
<evidence type="ECO:0000256" key="4">
    <source>
        <dbReference type="ARBA" id="ARBA00022525"/>
    </source>
</evidence>
<accession>A0A830CWN7</accession>
<dbReference type="EMBL" id="BMAC01000770">
    <property type="protein sequence ID" value="GFQ02723.1"/>
    <property type="molecule type" value="Genomic_DNA"/>
</dbReference>
<keyword evidence="4" id="KW-0964">Secreted</keyword>
<evidence type="ECO:0000313" key="14">
    <source>
        <dbReference type="EMBL" id="GFQ02723.1"/>
    </source>
</evidence>
<protein>
    <submittedName>
        <fullName evidence="14">GDSL esterase/lipase at4g18970</fullName>
    </submittedName>
</protein>
<gene>
    <name evidence="14" type="ORF">PHJA_002416200</name>
</gene>
<dbReference type="OrthoDB" id="1600564at2759"/>
<keyword evidence="10" id="KW-0067">ATP-binding</keyword>
<keyword evidence="9" id="KW-0862">Zinc</keyword>
<dbReference type="PANTHER" id="PTHR45650:SF9">
    <property type="entry name" value="SGNH HYDROLASE-TYPE ESTERASE DOMAIN-CONTAINING PROTEIN"/>
    <property type="match status" value="1"/>
</dbReference>
<dbReference type="InterPro" id="IPR011989">
    <property type="entry name" value="ARM-like"/>
</dbReference>
<comment type="caution">
    <text evidence="14">The sequence shown here is derived from an EMBL/GenBank/DDBJ whole genome shotgun (WGS) entry which is preliminary data.</text>
</comment>
<dbReference type="CDD" id="cd01837">
    <property type="entry name" value="SGNH_plant_lipase_like"/>
    <property type="match status" value="1"/>
</dbReference>
<comment type="subcellular location">
    <subcellularLocation>
        <location evidence="1">Secreted</location>
    </subcellularLocation>
</comment>
<dbReference type="InterPro" id="IPR001087">
    <property type="entry name" value="GDSL"/>
</dbReference>
<evidence type="ECO:0000256" key="13">
    <source>
        <dbReference type="SAM" id="SignalP"/>
    </source>
</evidence>
<keyword evidence="6 13" id="KW-0732">Signal</keyword>
<proteinExistence type="inferred from homology"/>
<organism evidence="14 15">
    <name type="scientific">Phtheirospermum japonicum</name>
    <dbReference type="NCBI Taxonomy" id="374723"/>
    <lineage>
        <taxon>Eukaryota</taxon>
        <taxon>Viridiplantae</taxon>
        <taxon>Streptophyta</taxon>
        <taxon>Embryophyta</taxon>
        <taxon>Tracheophyta</taxon>
        <taxon>Spermatophyta</taxon>
        <taxon>Magnoliopsida</taxon>
        <taxon>eudicotyledons</taxon>
        <taxon>Gunneridae</taxon>
        <taxon>Pentapetalae</taxon>
        <taxon>asterids</taxon>
        <taxon>lamiids</taxon>
        <taxon>Lamiales</taxon>
        <taxon>Orobanchaceae</taxon>
        <taxon>Orobanchaceae incertae sedis</taxon>
        <taxon>Phtheirospermum</taxon>
    </lineage>
</organism>
<dbReference type="FunFam" id="1.10.8.60:FF:000013">
    <property type="entry name" value="DNA polymerase III subunit gamma/tau"/>
    <property type="match status" value="1"/>
</dbReference>
<name>A0A830CWN7_9LAMI</name>
<feature type="chain" id="PRO_5032351451" evidence="13">
    <location>
        <begin position="27"/>
        <end position="763"/>
    </location>
</feature>
<dbReference type="AlphaFoldDB" id="A0A830CWN7"/>
<comment type="similarity">
    <text evidence="2">Belongs to the DnaX/STICHEL family.</text>
</comment>
<sequence>MAPTITKWISLIILSVLLKPQIHIQAQQQAPCMFLFGDSQFESGNNNVLISLAKTNYRPYGIDYPDGPTGRFSNGRVIPDFLAELLGFANPISPFVTARGSDILRGVNYASGGAGILDESGILTGDRFTMNRQLINHRLTIGRVRLLLRNNQNAVNNYLNQCLYVVNIGSNDYLNNYYLPQLPFSRLLNTPDRFAETLIQRFNQQLRTLYDSGARKVAVFGVGLLGCVPQELANFPTNGSACVDFINNGVQPFNNRLTPLIDSLNRDLPGAQFTFINITSISLGDPSLIEPVNRRPPPSTTSPVACHHAAHRPTLSARHLVASDVLQFGFPQSSSSVEFEEIRLNLSIHHLIIRGGEKRLIVDRSEKMSIVEDDKKPDADSGVYINLKVKGQEGLEIEEDALNFIANKSNGSLRDAEMMLDQLSLLGKKITVSLVYEVNGAVSNYEFLDLLRLALSSDALNTVKRARELLRSGIEPLQLFLSLVLFSFTSHYHSCFPASVIVEEFGGKEEYGPLFISTFERFTSSTSVMALTSSYICYQEPDLVEAYSNFASAYVRSCPKADHGWDVKCVDWHRTKSLLVSGRAGPRKTWSPDPIEGTSGITCQSCCLTAPDSRPLFLRSRKGSPLRKTINTSTPRLREVGESASLRCWYFFWVPSDCGWWLVVMVLPEVVCSGGSGDLDVSGDLYSQFIYFFSVFVVLVVFCCPNGNDAQISLQGESAEEAPGEQKKNGGSLNLCTLLSLSMYAHEGEAKRSEITLGRLHDS</sequence>
<evidence type="ECO:0000256" key="1">
    <source>
        <dbReference type="ARBA" id="ARBA00004613"/>
    </source>
</evidence>
<evidence type="ECO:0000256" key="7">
    <source>
        <dbReference type="ARBA" id="ARBA00022741"/>
    </source>
</evidence>